<dbReference type="Gene3D" id="3.90.700.10">
    <property type="entry name" value="Succinate dehydrogenase/fumarate reductase flavoprotein, catalytic domain"/>
    <property type="match status" value="1"/>
</dbReference>
<feature type="binding site" evidence="17">
    <location>
        <begin position="42"/>
        <end position="57"/>
    </location>
    <ligand>
        <name>FAD</name>
        <dbReference type="ChEBI" id="CHEBI:57692"/>
    </ligand>
</feature>
<dbReference type="InterPro" id="IPR011281">
    <property type="entry name" value="Succ_DH_flav_su_fwd"/>
</dbReference>
<dbReference type="InterPro" id="IPR030664">
    <property type="entry name" value="SdhA/FrdA/AprA"/>
</dbReference>
<dbReference type="AlphaFoldDB" id="A0A1Y0EPB9"/>
<sequence>MSYTKDQVTNRKFDVVIVGAGGSGMRASLQLAKAGLNVAVLSKVFPTRSHTVAAQGGVSASLGNMSEDNWEWHFYDTIKGSDWLGDQDAIEFMCQEAPKVVYELEHFGMPFDRNADGTIYQRPFGGHTANHGEKPVQRACAAADRTGHAMLHTLYQQNVKARTTFFVEWMALDLVVDREGHVVGVTAIEMETGDFFTLQAKNVLLATGGAGRIFQASTNAFINTGDGLGMAARAGIPLQDMEFWQFHPTGVAGAGVLLTEGCRGEGAILRNSDGERFMERYAPTLKDLAPRDFVSRSMDQEIKEGRGCGPNKDYILLDMTHLGADTIRKRLPSVEEIGHNFANVDITKEPIPVVPTIHYQMGGIPTTINGQVCVPMNGDYNTPISGLYAVGECSCVSVHGANRLGTNSLLDLLVFGKAAGNHIISNFKANESHRALPADAADYSLERINRLEANASGEYAQSIANDIRSAMQQHAGVFRKQSIMDEGVDKIAALRERVKDLGLKDHSRVFNMARQEALEVENLIEVAQATMVSAAARKECRGAHTVVDYEHPADYAPAPLGRDDQNWLKHTLWFSESNSLDYKPVRMKPLTVDTVPPKVRTF</sequence>
<evidence type="ECO:0000256" key="17">
    <source>
        <dbReference type="PIRSR" id="PIRSR611281-3"/>
    </source>
</evidence>
<dbReference type="GO" id="GO:0008177">
    <property type="term" value="F:succinate dehydrogenase (quinone) activity"/>
    <property type="evidence" value="ECO:0007669"/>
    <property type="project" value="UniProtKB-EC"/>
</dbReference>
<dbReference type="Gene3D" id="4.10.80.40">
    <property type="entry name" value="succinate dehydrogenase protein domain"/>
    <property type="match status" value="1"/>
</dbReference>
<evidence type="ECO:0000256" key="10">
    <source>
        <dbReference type="ARBA" id="ARBA00022982"/>
    </source>
</evidence>
<dbReference type="InterPro" id="IPR003953">
    <property type="entry name" value="FAD-dep_OxRdtase_2_FAD-bd"/>
</dbReference>
<comment type="similarity">
    <text evidence="3 19">Belongs to the FAD-dependent oxidoreductase 2 family. FRD/SDH subfamily.</text>
</comment>
<protein>
    <recommendedName>
        <fullName evidence="6 14">Succinate dehydrogenase flavoprotein subunit</fullName>
        <ecNumber evidence="5 19">1.3.5.1</ecNumber>
    </recommendedName>
</protein>
<dbReference type="Pfam" id="PF02910">
    <property type="entry name" value="Succ_DH_flav_C"/>
    <property type="match status" value="1"/>
</dbReference>
<feature type="active site" description="Proton acceptor" evidence="15">
    <location>
        <position position="291"/>
    </location>
</feature>
<dbReference type="EC" id="1.3.5.1" evidence="5 19"/>
<dbReference type="KEGG" id="cser:CCO03_12955"/>
<dbReference type="InterPro" id="IPR003952">
    <property type="entry name" value="FRD_SDH_FAD_BS"/>
</dbReference>
<dbReference type="InterPro" id="IPR037099">
    <property type="entry name" value="Fum_R/Succ_DH_flav-like_C_sf"/>
</dbReference>
<dbReference type="PRINTS" id="PR00411">
    <property type="entry name" value="PNDRDTASEI"/>
</dbReference>
<keyword evidence="19" id="KW-0816">Tricarboxylic acid cycle</keyword>
<evidence type="ECO:0000256" key="1">
    <source>
        <dbReference type="ARBA" id="ARBA00004515"/>
    </source>
</evidence>
<evidence type="ECO:0000256" key="19">
    <source>
        <dbReference type="RuleBase" id="RU362051"/>
    </source>
</evidence>
<dbReference type="UniPathway" id="UPA00223">
    <property type="reaction ID" value="UER01005"/>
</dbReference>
<dbReference type="FunFam" id="3.90.700.10:FF:000001">
    <property type="entry name" value="Mitochondrial succinate dehydrogenase flavoprotein subunit"/>
    <property type="match status" value="1"/>
</dbReference>
<dbReference type="InterPro" id="IPR027477">
    <property type="entry name" value="Succ_DH/fumarate_Rdtase_cat_sf"/>
</dbReference>
<feature type="binding site" evidence="16">
    <location>
        <position position="247"/>
    </location>
    <ligand>
        <name>substrate</name>
    </ligand>
</feature>
<evidence type="ECO:0000256" key="12">
    <source>
        <dbReference type="ARBA" id="ARBA00023136"/>
    </source>
</evidence>
<keyword evidence="23" id="KW-1185">Reference proteome</keyword>
<reference evidence="22 23" key="1">
    <citation type="submission" date="2017-05" db="EMBL/GenBank/DDBJ databases">
        <authorList>
            <person name="Song R."/>
            <person name="Chenine A.L."/>
            <person name="Ruprecht R.M."/>
        </authorList>
    </citation>
    <scope>NUCLEOTIDE SEQUENCE [LARGE SCALE GENOMIC DNA]</scope>
    <source>
        <strain evidence="22 23">DSM 26136</strain>
    </source>
</reference>
<keyword evidence="9 17" id="KW-0274">FAD</keyword>
<dbReference type="PANTHER" id="PTHR11632:SF51">
    <property type="entry name" value="SUCCINATE DEHYDROGENASE [UBIQUINONE] FLAVOPROTEIN SUBUNIT, MITOCHONDRIAL"/>
    <property type="match status" value="1"/>
</dbReference>
<feature type="binding site" evidence="17">
    <location>
        <begin position="408"/>
        <end position="409"/>
    </location>
    <ligand>
        <name>FAD</name>
        <dbReference type="ChEBI" id="CHEBI:57692"/>
    </ligand>
</feature>
<proteinExistence type="inferred from homology"/>
<name>A0A1Y0EPB9_9BURK</name>
<dbReference type="PROSITE" id="PS00504">
    <property type="entry name" value="FRD_SDH_FAD_BINDING"/>
    <property type="match status" value="1"/>
</dbReference>
<feature type="modified residue" description="Tele-8alpha-FAD histidine" evidence="18">
    <location>
        <position position="50"/>
    </location>
</feature>
<comment type="catalytic activity">
    <reaction evidence="13 19">
        <text>a quinone + succinate = fumarate + a quinol</text>
        <dbReference type="Rhea" id="RHEA:40523"/>
        <dbReference type="ChEBI" id="CHEBI:24646"/>
        <dbReference type="ChEBI" id="CHEBI:29806"/>
        <dbReference type="ChEBI" id="CHEBI:30031"/>
        <dbReference type="ChEBI" id="CHEBI:132124"/>
        <dbReference type="EC" id="1.3.5.1"/>
    </reaction>
</comment>
<accession>A0A1Y0EPB9</accession>
<feature type="binding site" evidence="16">
    <location>
        <position position="403"/>
    </location>
    <ligand>
        <name>substrate</name>
    </ligand>
</feature>
<comment type="subcellular location">
    <subcellularLocation>
        <location evidence="1 19">Cell inner membrane</location>
        <topology evidence="1 19">Peripheral membrane protein</topology>
        <orientation evidence="1 19">Cytoplasmic side</orientation>
    </subcellularLocation>
</comment>
<evidence type="ECO:0000256" key="7">
    <source>
        <dbReference type="ARBA" id="ARBA00022448"/>
    </source>
</evidence>
<evidence type="ECO:0000256" key="4">
    <source>
        <dbReference type="ARBA" id="ARBA00011294"/>
    </source>
</evidence>
<keyword evidence="10 19" id="KW-0249">Electron transport</keyword>
<dbReference type="InterPro" id="IPR015939">
    <property type="entry name" value="Fum_Rdtase/Succ_DH_flav-like_C"/>
</dbReference>
<dbReference type="GO" id="GO:0009061">
    <property type="term" value="P:anaerobic respiration"/>
    <property type="evidence" value="ECO:0007669"/>
    <property type="project" value="TreeGrafter"/>
</dbReference>
<feature type="binding site" evidence="17">
    <location>
        <position position="226"/>
    </location>
    <ligand>
        <name>FAD</name>
        <dbReference type="ChEBI" id="CHEBI:57692"/>
    </ligand>
</feature>
<dbReference type="GO" id="GO:0006099">
    <property type="term" value="P:tricarboxylic acid cycle"/>
    <property type="evidence" value="ECO:0007669"/>
    <property type="project" value="UniProtKB-UniRule"/>
</dbReference>
<evidence type="ECO:0000259" key="20">
    <source>
        <dbReference type="Pfam" id="PF00890"/>
    </source>
</evidence>
<dbReference type="InterPro" id="IPR036188">
    <property type="entry name" value="FAD/NAD-bd_sf"/>
</dbReference>
<evidence type="ECO:0000256" key="13">
    <source>
        <dbReference type="ARBA" id="ARBA00049220"/>
    </source>
</evidence>
<evidence type="ECO:0000256" key="2">
    <source>
        <dbReference type="ARBA" id="ARBA00004894"/>
    </source>
</evidence>
<feature type="domain" description="FAD-dependent oxidoreductase 2 FAD-binding" evidence="20">
    <location>
        <begin position="14"/>
        <end position="409"/>
    </location>
</feature>
<evidence type="ECO:0000256" key="14">
    <source>
        <dbReference type="NCBIfam" id="TIGR01816"/>
    </source>
</evidence>
<keyword evidence="12 19" id="KW-0472">Membrane</keyword>
<dbReference type="Gene3D" id="3.50.50.60">
    <property type="entry name" value="FAD/NAD(P)-binding domain"/>
    <property type="match status" value="1"/>
</dbReference>
<dbReference type="GO" id="GO:0005886">
    <property type="term" value="C:plasma membrane"/>
    <property type="evidence" value="ECO:0007669"/>
    <property type="project" value="UniProtKB-SubCell"/>
</dbReference>
<dbReference type="FunFam" id="1.20.58.100:FF:000001">
    <property type="entry name" value="Succinate dehydrogenase flavoprotein subunit (SdhA)"/>
    <property type="match status" value="1"/>
</dbReference>
<dbReference type="InterPro" id="IPR014006">
    <property type="entry name" value="Succ_Dhase_FrdA_Gneg"/>
</dbReference>
<keyword evidence="11 19" id="KW-0560">Oxidoreductase</keyword>
<dbReference type="EMBL" id="CP021455">
    <property type="protein sequence ID" value="ARU05473.1"/>
    <property type="molecule type" value="Genomic_DNA"/>
</dbReference>
<evidence type="ECO:0000256" key="15">
    <source>
        <dbReference type="PIRSR" id="PIRSR000171-1"/>
    </source>
</evidence>
<dbReference type="Proteomes" id="UP000196138">
    <property type="component" value="Chromosome"/>
</dbReference>
<evidence type="ECO:0000256" key="5">
    <source>
        <dbReference type="ARBA" id="ARBA00012792"/>
    </source>
</evidence>
<feature type="binding site" evidence="17">
    <location>
        <position position="392"/>
    </location>
    <ligand>
        <name>FAD</name>
        <dbReference type="ChEBI" id="CHEBI:57692"/>
    </ligand>
</feature>
<evidence type="ECO:0000313" key="22">
    <source>
        <dbReference type="EMBL" id="ARU05473.1"/>
    </source>
</evidence>
<comment type="cofactor">
    <cofactor evidence="17">
        <name>FAD</name>
        <dbReference type="ChEBI" id="CHEBI:57692"/>
    </cofactor>
    <text evidence="17">Flavinylated by SdhE, about 5% flavinylation occurs in the absence of SdhE.</text>
</comment>
<feature type="domain" description="Fumarate reductase/succinate dehydrogenase flavoprotein-like C-terminal" evidence="21">
    <location>
        <begin position="466"/>
        <end position="601"/>
    </location>
</feature>
<evidence type="ECO:0000256" key="3">
    <source>
        <dbReference type="ARBA" id="ARBA00008040"/>
    </source>
</evidence>
<dbReference type="RefSeq" id="WP_087281670.1">
    <property type="nucleotide sequence ID" value="NZ_CP021455.1"/>
</dbReference>
<feature type="binding site" evidence="17">
    <location>
        <begin position="19"/>
        <end position="24"/>
    </location>
    <ligand>
        <name>FAD</name>
        <dbReference type="ChEBI" id="CHEBI:57692"/>
    </ligand>
</feature>
<dbReference type="Pfam" id="PF00890">
    <property type="entry name" value="FAD_binding_2"/>
    <property type="match status" value="1"/>
</dbReference>
<evidence type="ECO:0000313" key="23">
    <source>
        <dbReference type="Proteomes" id="UP000196138"/>
    </source>
</evidence>
<feature type="binding site" evidence="16">
    <location>
        <position position="259"/>
    </location>
    <ligand>
        <name>substrate</name>
    </ligand>
</feature>
<comment type="pathway">
    <text evidence="2 19">Carbohydrate metabolism; tricarboxylic acid cycle; fumarate from succinate (bacterial route): step 1/1.</text>
</comment>
<comment type="subunit">
    <text evidence="4">Part of an enzyme complex containing four subunits: a flavoprotein, an iron-sulfur, cytochrome b-556, and a hydrophobic anchor protein.</text>
</comment>
<dbReference type="OrthoDB" id="9806724at2"/>
<evidence type="ECO:0000256" key="8">
    <source>
        <dbReference type="ARBA" id="ARBA00022630"/>
    </source>
</evidence>
<dbReference type="FunFam" id="3.50.50.60:FF:000026">
    <property type="entry name" value="Succinate dehydrogenase flavoprotein subunit"/>
    <property type="match status" value="1"/>
</dbReference>
<dbReference type="GO" id="GO:0009055">
    <property type="term" value="F:electron transfer activity"/>
    <property type="evidence" value="ECO:0007669"/>
    <property type="project" value="TreeGrafter"/>
</dbReference>
<dbReference type="SUPFAM" id="SSF51905">
    <property type="entry name" value="FAD/NAD(P)-binding domain"/>
    <property type="match status" value="1"/>
</dbReference>
<evidence type="ECO:0000256" key="6">
    <source>
        <dbReference type="ARBA" id="ARBA00019965"/>
    </source>
</evidence>
<keyword evidence="8 17" id="KW-0285">Flavoprotein</keyword>
<dbReference type="SUPFAM" id="SSF46977">
    <property type="entry name" value="Succinate dehydrogenase/fumarate reductase flavoprotein C-terminal domain"/>
    <property type="match status" value="1"/>
</dbReference>
<evidence type="ECO:0000256" key="16">
    <source>
        <dbReference type="PIRSR" id="PIRSR611281-2"/>
    </source>
</evidence>
<dbReference type="GO" id="GO:0050660">
    <property type="term" value="F:flavin adenine dinucleotide binding"/>
    <property type="evidence" value="ECO:0007669"/>
    <property type="project" value="UniProtKB-UniRule"/>
</dbReference>
<dbReference type="PIRSF" id="PIRSF000171">
    <property type="entry name" value="SDHA_APRA_LASPO"/>
    <property type="match status" value="1"/>
</dbReference>
<dbReference type="GO" id="GO:0022900">
    <property type="term" value="P:electron transport chain"/>
    <property type="evidence" value="ECO:0007669"/>
    <property type="project" value="UniProtKB-UniRule"/>
</dbReference>
<dbReference type="PANTHER" id="PTHR11632">
    <property type="entry name" value="SUCCINATE DEHYDROGENASE 2 FLAVOPROTEIN SUBUNIT"/>
    <property type="match status" value="1"/>
</dbReference>
<keyword evidence="7 19" id="KW-0813">Transport</keyword>
<dbReference type="NCBIfam" id="TIGR01816">
    <property type="entry name" value="sdhA_forward"/>
    <property type="match status" value="1"/>
</dbReference>
<gene>
    <name evidence="22" type="ORF">CCO03_12955</name>
</gene>
<evidence type="ECO:0000256" key="18">
    <source>
        <dbReference type="PIRSR" id="PIRSR611281-4"/>
    </source>
</evidence>
<feature type="binding site" evidence="16">
    <location>
        <position position="358"/>
    </location>
    <ligand>
        <name>substrate</name>
    </ligand>
</feature>
<dbReference type="SUPFAM" id="SSF56425">
    <property type="entry name" value="Succinate dehydrogenase/fumarate reductase flavoprotein, catalytic domain"/>
    <property type="match status" value="1"/>
</dbReference>
<keyword evidence="19" id="KW-1003">Cell membrane</keyword>
<evidence type="ECO:0000256" key="11">
    <source>
        <dbReference type="ARBA" id="ARBA00023002"/>
    </source>
</evidence>
<keyword evidence="19" id="KW-0997">Cell inner membrane</keyword>
<dbReference type="NCBIfam" id="TIGR01812">
    <property type="entry name" value="sdhA_frdA_Gneg"/>
    <property type="match status" value="1"/>
</dbReference>
<dbReference type="Gene3D" id="1.20.58.100">
    <property type="entry name" value="Fumarate reductase/succinate dehydrogenase flavoprotein-like, C-terminal domain"/>
    <property type="match status" value="1"/>
</dbReference>
<evidence type="ECO:0000259" key="21">
    <source>
        <dbReference type="Pfam" id="PF02910"/>
    </source>
</evidence>
<organism evidence="22 23">
    <name type="scientific">Comamonas serinivorans</name>
    <dbReference type="NCBI Taxonomy" id="1082851"/>
    <lineage>
        <taxon>Bacteria</taxon>
        <taxon>Pseudomonadati</taxon>
        <taxon>Pseudomonadota</taxon>
        <taxon>Betaproteobacteria</taxon>
        <taxon>Burkholderiales</taxon>
        <taxon>Comamonadaceae</taxon>
        <taxon>Comamonas</taxon>
    </lineage>
</organism>
<evidence type="ECO:0000256" key="9">
    <source>
        <dbReference type="ARBA" id="ARBA00022827"/>
    </source>
</evidence>
<dbReference type="PRINTS" id="PR00368">
    <property type="entry name" value="FADPNR"/>
</dbReference>